<protein>
    <submittedName>
        <fullName evidence="1">Uncharacterized protein</fullName>
    </submittedName>
</protein>
<comment type="caution">
    <text evidence="1">The sequence shown here is derived from an EMBL/GenBank/DDBJ whole genome shotgun (WGS) entry which is preliminary data.</text>
</comment>
<evidence type="ECO:0000313" key="2">
    <source>
        <dbReference type="Proteomes" id="UP001386955"/>
    </source>
</evidence>
<dbReference type="AlphaFoldDB" id="A0AAN9SKC5"/>
<accession>A0AAN9SKC5</accession>
<gene>
    <name evidence="1" type="ORF">VNO78_10805</name>
</gene>
<evidence type="ECO:0000313" key="1">
    <source>
        <dbReference type="EMBL" id="KAK7399620.1"/>
    </source>
</evidence>
<dbReference type="EMBL" id="JAYMYS010000003">
    <property type="protein sequence ID" value="KAK7399620.1"/>
    <property type="molecule type" value="Genomic_DNA"/>
</dbReference>
<reference evidence="1 2" key="1">
    <citation type="submission" date="2024-01" db="EMBL/GenBank/DDBJ databases">
        <title>The genomes of 5 underutilized Papilionoideae crops provide insights into root nodulation and disease resistanc.</title>
        <authorList>
            <person name="Jiang F."/>
        </authorList>
    </citation>
    <scope>NUCLEOTIDE SEQUENCE [LARGE SCALE GENOMIC DNA]</scope>
    <source>
        <strain evidence="1">DUOXIRENSHENG_FW03</strain>
        <tissue evidence="1">Leaves</tissue>
    </source>
</reference>
<dbReference type="Proteomes" id="UP001386955">
    <property type="component" value="Unassembled WGS sequence"/>
</dbReference>
<name>A0AAN9SKC5_PSOTE</name>
<proteinExistence type="predicted"/>
<sequence>MVRGWVQGGICQGLTSVKGNSLGSDLVQLSGLEEVNLEDITTMDDDWWSEMFVFHQRWNEKDFLKVSQAFGSLTEVEEETASLKSHGKDGYSSFMFMSEWYIGSQVWLKKEIEENIAHVNYGKYRSCKIVARGQVPTFSSVQNMLAQDISAHDNMNMRFLLTGHNGALTTLLVKDFHIVAPQSYSGTADSVLAQPNLRAPAEVEFNGLAAALNVSTGHAENAEVSFQVAALDHALIPLFGGGLT</sequence>
<organism evidence="1 2">
    <name type="scientific">Psophocarpus tetragonolobus</name>
    <name type="common">Winged bean</name>
    <name type="synonym">Dolichos tetragonolobus</name>
    <dbReference type="NCBI Taxonomy" id="3891"/>
    <lineage>
        <taxon>Eukaryota</taxon>
        <taxon>Viridiplantae</taxon>
        <taxon>Streptophyta</taxon>
        <taxon>Embryophyta</taxon>
        <taxon>Tracheophyta</taxon>
        <taxon>Spermatophyta</taxon>
        <taxon>Magnoliopsida</taxon>
        <taxon>eudicotyledons</taxon>
        <taxon>Gunneridae</taxon>
        <taxon>Pentapetalae</taxon>
        <taxon>rosids</taxon>
        <taxon>fabids</taxon>
        <taxon>Fabales</taxon>
        <taxon>Fabaceae</taxon>
        <taxon>Papilionoideae</taxon>
        <taxon>50 kb inversion clade</taxon>
        <taxon>NPAAA clade</taxon>
        <taxon>indigoferoid/millettioid clade</taxon>
        <taxon>Phaseoleae</taxon>
        <taxon>Psophocarpus</taxon>
    </lineage>
</organism>
<keyword evidence="2" id="KW-1185">Reference proteome</keyword>